<gene>
    <name evidence="1" type="ORF">NCTC13635_01755</name>
</gene>
<name>A0A3S4H5I5_KLEPN</name>
<organism evidence="1 2">
    <name type="scientific">Klebsiella pneumoniae</name>
    <dbReference type="NCBI Taxonomy" id="573"/>
    <lineage>
        <taxon>Bacteria</taxon>
        <taxon>Pseudomonadati</taxon>
        <taxon>Pseudomonadota</taxon>
        <taxon>Gammaproteobacteria</taxon>
        <taxon>Enterobacterales</taxon>
        <taxon>Enterobacteriaceae</taxon>
        <taxon>Klebsiella/Raoultella group</taxon>
        <taxon>Klebsiella</taxon>
        <taxon>Klebsiella pneumoniae complex</taxon>
    </lineage>
</organism>
<accession>A0A3S4H5I5</accession>
<dbReference type="Proteomes" id="UP000282433">
    <property type="component" value="Chromosome"/>
</dbReference>
<evidence type="ECO:0000313" key="2">
    <source>
        <dbReference type="Proteomes" id="UP000282433"/>
    </source>
</evidence>
<dbReference type="AlphaFoldDB" id="A0A3S4H5I5"/>
<reference evidence="1 2" key="1">
    <citation type="submission" date="2018-12" db="EMBL/GenBank/DDBJ databases">
        <authorList>
            <consortium name="Pathogen Informatics"/>
        </authorList>
    </citation>
    <scope>NUCLEOTIDE SEQUENCE [LARGE SCALE GENOMIC DNA]</scope>
    <source>
        <strain evidence="1 2">NCTC13635</strain>
    </source>
</reference>
<protein>
    <submittedName>
        <fullName evidence="1">Uncharacterized protein</fullName>
    </submittedName>
</protein>
<proteinExistence type="predicted"/>
<evidence type="ECO:0000313" key="1">
    <source>
        <dbReference type="EMBL" id="VEB01043.1"/>
    </source>
</evidence>
<sequence length="60" mass="7135">MTIKERPIKKYFTTHHSTRLCDVQNELIVLFFKGCRQCNFTLQQARNSVRLVLQMALMYA</sequence>
<dbReference type="EMBL" id="LR134162">
    <property type="protein sequence ID" value="VEB01043.1"/>
    <property type="molecule type" value="Genomic_DNA"/>
</dbReference>